<sequence>MADMSASERLALITENLQEVLNQPLIEDILAEGGHPKIYWGIELARLANPIADTSVRIPFMITDDNNTESNTSIYAVPAVKIAQFLAAGCDITAPLELVEYRAKYYQFIITAMLQAVGVATEKLKFVLGSSYQTSSKYVMDVYKLSSLVTEHEAKRAGSEIVKQSNAGPLSGLLYPILQILGQ</sequence>
<accession>A0A4S3JU76</accession>
<dbReference type="Gene3D" id="3.40.50.620">
    <property type="entry name" value="HUPs"/>
    <property type="match status" value="1"/>
</dbReference>
<name>A0A4S3JU76_9EURO</name>
<keyword evidence="4 6" id="KW-0648">Protein biosynthesis</keyword>
<keyword evidence="1 6" id="KW-0436">Ligase</keyword>
<dbReference type="Pfam" id="PF00579">
    <property type="entry name" value="tRNA-synt_1b"/>
    <property type="match status" value="1"/>
</dbReference>
<keyword evidence="5 6" id="KW-0030">Aminoacyl-tRNA synthetase</keyword>
<dbReference type="InterPro" id="IPR014729">
    <property type="entry name" value="Rossmann-like_a/b/a_fold"/>
</dbReference>
<keyword evidence="3 6" id="KW-0067">ATP-binding</keyword>
<protein>
    <submittedName>
        <fullName evidence="7">Uncharacterized protein</fullName>
    </submittedName>
</protein>
<dbReference type="STRING" id="1220188.A0A4S3JU76"/>
<dbReference type="Proteomes" id="UP000308092">
    <property type="component" value="Unassembled WGS sequence"/>
</dbReference>
<evidence type="ECO:0000256" key="5">
    <source>
        <dbReference type="ARBA" id="ARBA00023146"/>
    </source>
</evidence>
<comment type="similarity">
    <text evidence="6">Belongs to the class-I aminoacyl-tRNA synthetase family.</text>
</comment>
<reference evidence="7 8" key="1">
    <citation type="submission" date="2019-03" db="EMBL/GenBank/DDBJ databases">
        <title>The genome sequence of a newly discovered highly antifungal drug resistant Aspergillus species, Aspergillus tanneri NIH 1004.</title>
        <authorList>
            <person name="Mounaud S."/>
            <person name="Singh I."/>
            <person name="Joardar V."/>
            <person name="Pakala S."/>
            <person name="Pakala S."/>
            <person name="Venepally P."/>
            <person name="Hoover J."/>
            <person name="Nierman W."/>
            <person name="Chung J."/>
            <person name="Losada L."/>
        </authorList>
    </citation>
    <scope>NUCLEOTIDE SEQUENCE [LARGE SCALE GENOMIC DNA]</scope>
    <source>
        <strain evidence="7 8">NIH1004</strain>
    </source>
</reference>
<evidence type="ECO:0000256" key="2">
    <source>
        <dbReference type="ARBA" id="ARBA00022741"/>
    </source>
</evidence>
<gene>
    <name evidence="7" type="ORF">EYZ11_001971</name>
</gene>
<comment type="caution">
    <text evidence="7">The sequence shown here is derived from an EMBL/GenBank/DDBJ whole genome shotgun (WGS) entry which is preliminary data.</text>
</comment>
<keyword evidence="2 6" id="KW-0547">Nucleotide-binding</keyword>
<evidence type="ECO:0000256" key="4">
    <source>
        <dbReference type="ARBA" id="ARBA00022917"/>
    </source>
</evidence>
<dbReference type="GO" id="GO:0005524">
    <property type="term" value="F:ATP binding"/>
    <property type="evidence" value="ECO:0007669"/>
    <property type="project" value="UniProtKB-KW"/>
</dbReference>
<evidence type="ECO:0000313" key="8">
    <source>
        <dbReference type="Proteomes" id="UP000308092"/>
    </source>
</evidence>
<dbReference type="VEuPathDB" id="FungiDB:EYZ11_001971"/>
<evidence type="ECO:0000256" key="6">
    <source>
        <dbReference type="RuleBase" id="RU363036"/>
    </source>
</evidence>
<dbReference type="AlphaFoldDB" id="A0A4S3JU76"/>
<evidence type="ECO:0000256" key="3">
    <source>
        <dbReference type="ARBA" id="ARBA00022840"/>
    </source>
</evidence>
<evidence type="ECO:0000256" key="1">
    <source>
        <dbReference type="ARBA" id="ARBA00022598"/>
    </source>
</evidence>
<dbReference type="GO" id="GO:0006418">
    <property type="term" value="P:tRNA aminoacylation for protein translation"/>
    <property type="evidence" value="ECO:0007669"/>
    <property type="project" value="InterPro"/>
</dbReference>
<dbReference type="EMBL" id="SOSA01000041">
    <property type="protein sequence ID" value="THC98541.1"/>
    <property type="molecule type" value="Genomic_DNA"/>
</dbReference>
<keyword evidence="8" id="KW-1185">Reference proteome</keyword>
<dbReference type="GO" id="GO:0004812">
    <property type="term" value="F:aminoacyl-tRNA ligase activity"/>
    <property type="evidence" value="ECO:0007669"/>
    <property type="project" value="UniProtKB-KW"/>
</dbReference>
<proteinExistence type="inferred from homology"/>
<dbReference type="SUPFAM" id="SSF52374">
    <property type="entry name" value="Nucleotidylyl transferase"/>
    <property type="match status" value="1"/>
</dbReference>
<dbReference type="InterPro" id="IPR002305">
    <property type="entry name" value="aa-tRNA-synth_Ic"/>
</dbReference>
<organism evidence="7 8">
    <name type="scientific">Aspergillus tanneri</name>
    <dbReference type="NCBI Taxonomy" id="1220188"/>
    <lineage>
        <taxon>Eukaryota</taxon>
        <taxon>Fungi</taxon>
        <taxon>Dikarya</taxon>
        <taxon>Ascomycota</taxon>
        <taxon>Pezizomycotina</taxon>
        <taxon>Eurotiomycetes</taxon>
        <taxon>Eurotiomycetidae</taxon>
        <taxon>Eurotiales</taxon>
        <taxon>Aspergillaceae</taxon>
        <taxon>Aspergillus</taxon>
        <taxon>Aspergillus subgen. Circumdati</taxon>
    </lineage>
</organism>
<evidence type="ECO:0000313" key="7">
    <source>
        <dbReference type="EMBL" id="THC98541.1"/>
    </source>
</evidence>